<dbReference type="AlphaFoldDB" id="A0A1G6ZSG4"/>
<keyword evidence="2" id="KW-1185">Reference proteome</keyword>
<dbReference type="RefSeq" id="WP_092783308.1">
    <property type="nucleotide sequence ID" value="NZ_FNAP01000003.1"/>
</dbReference>
<dbReference type="OrthoDB" id="6184298at2"/>
<dbReference type="Proteomes" id="UP000199412">
    <property type="component" value="Unassembled WGS sequence"/>
</dbReference>
<sequence length="83" mass="8346">MPGFAQAAEGAPGEGAFVAEGAAPLPMTPGAALMDGTALDGGSLEQMARNCCRICRRGKACGDSCINRAYTCHRPPGCACNGN</sequence>
<evidence type="ECO:0000313" key="2">
    <source>
        <dbReference type="Proteomes" id="UP000199412"/>
    </source>
</evidence>
<gene>
    <name evidence="1" type="ORF">SAMN05421720_10316</name>
</gene>
<reference evidence="1 2" key="1">
    <citation type="submission" date="2016-10" db="EMBL/GenBank/DDBJ databases">
        <authorList>
            <person name="de Groot N.N."/>
        </authorList>
    </citation>
    <scope>NUCLEOTIDE SEQUENCE [LARGE SCALE GENOMIC DNA]</scope>
    <source>
        <strain evidence="1 2">ATCC 700224</strain>
    </source>
</reference>
<evidence type="ECO:0000313" key="1">
    <source>
        <dbReference type="EMBL" id="SDE05470.1"/>
    </source>
</evidence>
<name>A0A1G6ZSG4_9PROT</name>
<accession>A0A1G6ZSG4</accession>
<dbReference type="STRING" id="69960.SAMN05421720_10316"/>
<protein>
    <submittedName>
        <fullName evidence="1">Uncharacterized protein</fullName>
    </submittedName>
</protein>
<proteinExistence type="predicted"/>
<organism evidence="1 2">
    <name type="scientific">Rhodospira trueperi</name>
    <dbReference type="NCBI Taxonomy" id="69960"/>
    <lineage>
        <taxon>Bacteria</taxon>
        <taxon>Pseudomonadati</taxon>
        <taxon>Pseudomonadota</taxon>
        <taxon>Alphaproteobacteria</taxon>
        <taxon>Rhodospirillales</taxon>
        <taxon>Rhodospirillaceae</taxon>
        <taxon>Rhodospira</taxon>
    </lineage>
</organism>
<dbReference type="EMBL" id="FNAP01000003">
    <property type="protein sequence ID" value="SDE05470.1"/>
    <property type="molecule type" value="Genomic_DNA"/>
</dbReference>